<dbReference type="EMBL" id="CM047745">
    <property type="protein sequence ID" value="KAJ0025975.1"/>
    <property type="molecule type" value="Genomic_DNA"/>
</dbReference>
<protein>
    <submittedName>
        <fullName evidence="1">Uncharacterized protein</fullName>
    </submittedName>
</protein>
<organism evidence="1 2">
    <name type="scientific">Pistacia integerrima</name>
    <dbReference type="NCBI Taxonomy" id="434235"/>
    <lineage>
        <taxon>Eukaryota</taxon>
        <taxon>Viridiplantae</taxon>
        <taxon>Streptophyta</taxon>
        <taxon>Embryophyta</taxon>
        <taxon>Tracheophyta</taxon>
        <taxon>Spermatophyta</taxon>
        <taxon>Magnoliopsida</taxon>
        <taxon>eudicotyledons</taxon>
        <taxon>Gunneridae</taxon>
        <taxon>Pentapetalae</taxon>
        <taxon>rosids</taxon>
        <taxon>malvids</taxon>
        <taxon>Sapindales</taxon>
        <taxon>Anacardiaceae</taxon>
        <taxon>Pistacia</taxon>
    </lineage>
</organism>
<sequence>MGCEEGTCNGDTEFLKRGRGINGIEVGRVHDFGEGSSVAREGFRTYKRRKHVRSTEEAKFLEDSFRIQRRNRNAVLSQMLGSFKGVGGIEQCIHEASLFDPEIVCTTVKGSDSHGQDRNECSQTGITNGCQYSAKGHVGVVSDGPLNASDPCIITNMCRRAFFDILISEKFSLLCKLLQESFEGFKYDRFIDFSVIHTRMKEGTYESSPTRFVDDIQQVWIKFQEIGAEMISLAKSVAEFSRTSWNEHVGGPVQSKYEEEKIELFTGESNSDAKMARPEACSVNKVCTCRRCEEKADGKDCLVCDSCEEMYHVSCIEPAVKEIPPKSWYCGSCTAKGIGSPHENCVVCERLNAPRNQGIQVGDGTSPANETFIDFEGNSNCSMDEIQESKEKRYLMYPCGICGVRVASCDEFQYCDHDYCPYKLYHNRCLTPKQSKSYGSRWLCPSCLCRGCFTDKDDDKIVICETCDHAYHIYCMEPPRSSIPKRGWFCRKCEAGLKEIRRVKEVYENTKKKKGDKGIKAYENGPKKKSREGISSYENLEKELIAKSEEESDGGRGGMDMLLNAAKTLNFQENLAAKKTLK</sequence>
<keyword evidence="2" id="KW-1185">Reference proteome</keyword>
<gene>
    <name evidence="1" type="ORF">Pint_08078</name>
</gene>
<accession>A0ACC0XZ11</accession>
<reference evidence="2" key="1">
    <citation type="journal article" date="2023" name="G3 (Bethesda)">
        <title>Genome assembly and association tests identify interacting loci associated with vigor, precocity, and sex in interspecific pistachio rootstocks.</title>
        <authorList>
            <person name="Palmer W."/>
            <person name="Jacygrad E."/>
            <person name="Sagayaradj S."/>
            <person name="Cavanaugh K."/>
            <person name="Han R."/>
            <person name="Bertier L."/>
            <person name="Beede B."/>
            <person name="Kafkas S."/>
            <person name="Golino D."/>
            <person name="Preece J."/>
            <person name="Michelmore R."/>
        </authorList>
    </citation>
    <scope>NUCLEOTIDE SEQUENCE [LARGE SCALE GENOMIC DNA]</scope>
</reference>
<evidence type="ECO:0000313" key="2">
    <source>
        <dbReference type="Proteomes" id="UP001163603"/>
    </source>
</evidence>
<name>A0ACC0XZ11_9ROSI</name>
<proteinExistence type="predicted"/>
<dbReference type="Proteomes" id="UP001163603">
    <property type="component" value="Chromosome 10"/>
</dbReference>
<comment type="caution">
    <text evidence="1">The sequence shown here is derived from an EMBL/GenBank/DDBJ whole genome shotgun (WGS) entry which is preliminary data.</text>
</comment>
<evidence type="ECO:0000313" key="1">
    <source>
        <dbReference type="EMBL" id="KAJ0025975.1"/>
    </source>
</evidence>